<dbReference type="EnsemblBacteria" id="ABF41479">
    <property type="protein sequence ID" value="ABF41479"/>
    <property type="gene ID" value="Acid345_2478"/>
</dbReference>
<evidence type="ECO:0000256" key="1">
    <source>
        <dbReference type="SAM" id="MobiDB-lite"/>
    </source>
</evidence>
<keyword evidence="2" id="KW-0732">Signal</keyword>
<dbReference type="STRING" id="204669.Acid345_2478"/>
<sequence>MFRLGLLALALTTAALAQQNLPGTVVTNAPQQMVPSARPLVTTPTMTLSNGFSPATVTMPQTLVTEQPATVVTGPANNNMPQGEGVSTVAEAEAAADFDVAAAATGSAFNVGIAGPSLADIARQSKKYQVQAHKTYSNEDVDRMNQQTSNGGNGIISATHGDGQPIVARNTGFEPSSGIANMPDAAGSTDETQMANNPSETNPMSEGQTNATASNADQGQQNTQQATTPAAQAPANGQEPAQQQMPANDNPR</sequence>
<dbReference type="KEGG" id="aba:Acid345_2478"/>
<feature type="compositionally biased region" description="Polar residues" evidence="1">
    <location>
        <begin position="239"/>
        <end position="252"/>
    </location>
</feature>
<dbReference type="EMBL" id="CP000360">
    <property type="protein sequence ID" value="ABF41479.1"/>
    <property type="molecule type" value="Genomic_DNA"/>
</dbReference>
<accession>Q1INS1</accession>
<feature type="chain" id="PRO_5004190988" evidence="2">
    <location>
        <begin position="18"/>
        <end position="252"/>
    </location>
</feature>
<feature type="compositionally biased region" description="Polar residues" evidence="1">
    <location>
        <begin position="189"/>
        <end position="217"/>
    </location>
</feature>
<dbReference type="Proteomes" id="UP000002432">
    <property type="component" value="Chromosome"/>
</dbReference>
<evidence type="ECO:0000256" key="2">
    <source>
        <dbReference type="SAM" id="SignalP"/>
    </source>
</evidence>
<feature type="region of interest" description="Disordered" evidence="1">
    <location>
        <begin position="133"/>
        <end position="252"/>
    </location>
</feature>
<organism evidence="3 4">
    <name type="scientific">Koribacter versatilis (strain Ellin345)</name>
    <dbReference type="NCBI Taxonomy" id="204669"/>
    <lineage>
        <taxon>Bacteria</taxon>
        <taxon>Pseudomonadati</taxon>
        <taxon>Acidobacteriota</taxon>
        <taxon>Terriglobia</taxon>
        <taxon>Terriglobales</taxon>
        <taxon>Candidatus Korobacteraceae</taxon>
        <taxon>Candidatus Korobacter</taxon>
    </lineage>
</organism>
<dbReference type="HOGENOM" id="CLU_1101740_0_0_0"/>
<dbReference type="RefSeq" id="WP_011523280.1">
    <property type="nucleotide sequence ID" value="NC_008009.1"/>
</dbReference>
<name>Q1INS1_KORVE</name>
<proteinExistence type="predicted"/>
<evidence type="ECO:0000313" key="4">
    <source>
        <dbReference type="Proteomes" id="UP000002432"/>
    </source>
</evidence>
<protein>
    <submittedName>
        <fullName evidence="3">Uncharacterized protein</fullName>
    </submittedName>
</protein>
<keyword evidence="4" id="KW-1185">Reference proteome</keyword>
<gene>
    <name evidence="3" type="ordered locus">Acid345_2478</name>
</gene>
<feature type="signal peptide" evidence="2">
    <location>
        <begin position="1"/>
        <end position="17"/>
    </location>
</feature>
<reference evidence="3 4" key="1">
    <citation type="journal article" date="2009" name="Appl. Environ. Microbiol.">
        <title>Three genomes from the phylum Acidobacteria provide insight into the lifestyles of these microorganisms in soils.</title>
        <authorList>
            <person name="Ward N.L."/>
            <person name="Challacombe J.F."/>
            <person name="Janssen P.H."/>
            <person name="Henrissat B."/>
            <person name="Coutinho P.M."/>
            <person name="Wu M."/>
            <person name="Xie G."/>
            <person name="Haft D.H."/>
            <person name="Sait M."/>
            <person name="Badger J."/>
            <person name="Barabote R.D."/>
            <person name="Bradley B."/>
            <person name="Brettin T.S."/>
            <person name="Brinkac L.M."/>
            <person name="Bruce D."/>
            <person name="Creasy T."/>
            <person name="Daugherty S.C."/>
            <person name="Davidsen T.M."/>
            <person name="DeBoy R.T."/>
            <person name="Detter J.C."/>
            <person name="Dodson R.J."/>
            <person name="Durkin A.S."/>
            <person name="Ganapathy A."/>
            <person name="Gwinn-Giglio M."/>
            <person name="Han C.S."/>
            <person name="Khouri H."/>
            <person name="Kiss H."/>
            <person name="Kothari S.P."/>
            <person name="Madupu R."/>
            <person name="Nelson K.E."/>
            <person name="Nelson W.C."/>
            <person name="Paulsen I."/>
            <person name="Penn K."/>
            <person name="Ren Q."/>
            <person name="Rosovitz M.J."/>
            <person name="Selengut J.D."/>
            <person name="Shrivastava S."/>
            <person name="Sullivan S.A."/>
            <person name="Tapia R."/>
            <person name="Thompson L.S."/>
            <person name="Watkins K.L."/>
            <person name="Yang Q."/>
            <person name="Yu C."/>
            <person name="Zafar N."/>
            <person name="Zhou L."/>
            <person name="Kuske C.R."/>
        </authorList>
    </citation>
    <scope>NUCLEOTIDE SEQUENCE [LARGE SCALE GENOMIC DNA]</scope>
    <source>
        <strain evidence="3 4">Ellin345</strain>
    </source>
</reference>
<dbReference type="AlphaFoldDB" id="Q1INS1"/>
<evidence type="ECO:0000313" key="3">
    <source>
        <dbReference type="EMBL" id="ABF41479.1"/>
    </source>
</evidence>
<feature type="compositionally biased region" description="Low complexity" evidence="1">
    <location>
        <begin position="218"/>
        <end position="238"/>
    </location>
</feature>